<name>A0A936ZQ26_9BURK</name>
<dbReference type="InterPro" id="IPR007404">
    <property type="entry name" value="YdjM-like"/>
</dbReference>
<feature type="transmembrane region" description="Helical" evidence="1">
    <location>
        <begin position="123"/>
        <end position="148"/>
    </location>
</feature>
<dbReference type="RefSeq" id="WP_201684433.1">
    <property type="nucleotide sequence ID" value="NZ_JAEQNA010000004.1"/>
</dbReference>
<evidence type="ECO:0000313" key="2">
    <source>
        <dbReference type="EMBL" id="MBL0421368.1"/>
    </source>
</evidence>
<feature type="transmembrane region" description="Helical" evidence="1">
    <location>
        <begin position="92"/>
        <end position="111"/>
    </location>
</feature>
<evidence type="ECO:0000256" key="1">
    <source>
        <dbReference type="SAM" id="Phobius"/>
    </source>
</evidence>
<gene>
    <name evidence="2" type="ORF">JI739_13495</name>
</gene>
<keyword evidence="2" id="KW-0378">Hydrolase</keyword>
<keyword evidence="1" id="KW-0812">Transmembrane</keyword>
<keyword evidence="1" id="KW-0472">Membrane</keyword>
<accession>A0A936ZQ26</accession>
<dbReference type="InterPro" id="IPR053170">
    <property type="entry name" value="Transcription_regulator"/>
</dbReference>
<feature type="transmembrane region" description="Helical" evidence="1">
    <location>
        <begin position="155"/>
        <end position="174"/>
    </location>
</feature>
<keyword evidence="3" id="KW-1185">Reference proteome</keyword>
<protein>
    <submittedName>
        <fullName evidence="2">Metal-dependent hydrolase</fullName>
    </submittedName>
</protein>
<dbReference type="AlphaFoldDB" id="A0A936ZQ26"/>
<organism evidence="2 3">
    <name type="scientific">Ramlibacter aurantiacus</name>
    <dbReference type="NCBI Taxonomy" id="2801330"/>
    <lineage>
        <taxon>Bacteria</taxon>
        <taxon>Pseudomonadati</taxon>
        <taxon>Pseudomonadota</taxon>
        <taxon>Betaproteobacteria</taxon>
        <taxon>Burkholderiales</taxon>
        <taxon>Comamonadaceae</taxon>
        <taxon>Ramlibacter</taxon>
    </lineage>
</organism>
<evidence type="ECO:0000313" key="3">
    <source>
        <dbReference type="Proteomes" id="UP000613011"/>
    </source>
</evidence>
<keyword evidence="1" id="KW-1133">Transmembrane helix</keyword>
<proteinExistence type="predicted"/>
<dbReference type="Pfam" id="PF04307">
    <property type="entry name" value="YdjM"/>
    <property type="match status" value="1"/>
</dbReference>
<reference evidence="2" key="1">
    <citation type="submission" date="2021-01" db="EMBL/GenBank/DDBJ databases">
        <title>Ramlibacter sp. strain AW1 16S ribosomal RNA gene Genome sequencing and assembly.</title>
        <authorList>
            <person name="Kang M."/>
        </authorList>
    </citation>
    <scope>NUCLEOTIDE SEQUENCE</scope>
    <source>
        <strain evidence="2">AW1</strain>
    </source>
</reference>
<dbReference type="PANTHER" id="PTHR40031">
    <property type="entry name" value="HYPOTHETICAL MEMBRANE SPANNING PROTEIN"/>
    <property type="match status" value="1"/>
</dbReference>
<dbReference type="GO" id="GO:0016787">
    <property type="term" value="F:hydrolase activity"/>
    <property type="evidence" value="ECO:0007669"/>
    <property type="project" value="UniProtKB-KW"/>
</dbReference>
<dbReference type="PANTHER" id="PTHR40031:SF1">
    <property type="entry name" value="MEMBRANE-BOUND METAL-DEPENDENT HYDROLASE"/>
    <property type="match status" value="1"/>
</dbReference>
<dbReference type="Proteomes" id="UP000613011">
    <property type="component" value="Unassembled WGS sequence"/>
</dbReference>
<dbReference type="EMBL" id="JAEQNA010000004">
    <property type="protein sequence ID" value="MBL0421368.1"/>
    <property type="molecule type" value="Genomic_DNA"/>
</dbReference>
<sequence length="342" mass="38188">MDSVSQFALGAALGVAVMGRRTAVWKAALWGGMAGTIPDLDSFIDYGDAVRNMTFHRGHSHGLFWLTLGAPALAALAKWLPPDAASFKRWWLAMWLALFTHPLLDWFTVYGTQLLQPFSEHPFGLGSIFIIDPLFTVPLLVGLGVALARRSGRGLRWNIAGLALSTAYLGWSFAAQDHVRGVAQESLAASAAAPARVLVTPTPFNTVLWRVVAMDQDGRGYREGFYSLLDADRSMRWRRFERDPALDRELGGLWAVQRMAWFTHGFWRLREVDGQAVLSDLRMGQEPFYTFSFRVAQRGSGWQEVRPVNLGSRGADPKAWLAWTWQRLWGRDLPTPAESTAP</sequence>
<feature type="transmembrane region" description="Helical" evidence="1">
    <location>
        <begin position="62"/>
        <end position="80"/>
    </location>
</feature>
<comment type="caution">
    <text evidence="2">The sequence shown here is derived from an EMBL/GenBank/DDBJ whole genome shotgun (WGS) entry which is preliminary data.</text>
</comment>